<dbReference type="Proteomes" id="UP000719412">
    <property type="component" value="Unassembled WGS sequence"/>
</dbReference>
<feature type="domain" description="PiggyBac transposable element-derived protein" evidence="2">
    <location>
        <begin position="129"/>
        <end position="206"/>
    </location>
</feature>
<feature type="region of interest" description="Disordered" evidence="1">
    <location>
        <begin position="256"/>
        <end position="374"/>
    </location>
</feature>
<dbReference type="InterPro" id="IPR029526">
    <property type="entry name" value="PGBD"/>
</dbReference>
<dbReference type="EMBL" id="JABDTM020020979">
    <property type="protein sequence ID" value="KAH0816763.1"/>
    <property type="molecule type" value="Genomic_DNA"/>
</dbReference>
<organism evidence="3 4">
    <name type="scientific">Tenebrio molitor</name>
    <name type="common">Yellow mealworm beetle</name>
    <dbReference type="NCBI Taxonomy" id="7067"/>
    <lineage>
        <taxon>Eukaryota</taxon>
        <taxon>Metazoa</taxon>
        <taxon>Ecdysozoa</taxon>
        <taxon>Arthropoda</taxon>
        <taxon>Hexapoda</taxon>
        <taxon>Insecta</taxon>
        <taxon>Pterygota</taxon>
        <taxon>Neoptera</taxon>
        <taxon>Endopterygota</taxon>
        <taxon>Coleoptera</taxon>
        <taxon>Polyphaga</taxon>
        <taxon>Cucujiformia</taxon>
        <taxon>Tenebrionidae</taxon>
        <taxon>Tenebrio</taxon>
    </lineage>
</organism>
<dbReference type="AlphaFoldDB" id="A0A8J6HM28"/>
<dbReference type="Pfam" id="PF13843">
    <property type="entry name" value="DDE_Tnp_1_7"/>
    <property type="match status" value="1"/>
</dbReference>
<reference evidence="3" key="2">
    <citation type="submission" date="2021-08" db="EMBL/GenBank/DDBJ databases">
        <authorList>
            <person name="Eriksson T."/>
        </authorList>
    </citation>
    <scope>NUCLEOTIDE SEQUENCE</scope>
    <source>
        <strain evidence="3">Stoneville</strain>
        <tissue evidence="3">Whole head</tissue>
    </source>
</reference>
<feature type="compositionally biased region" description="Basic and acidic residues" evidence="1">
    <location>
        <begin position="346"/>
        <end position="356"/>
    </location>
</feature>
<evidence type="ECO:0000256" key="1">
    <source>
        <dbReference type="SAM" id="MobiDB-lite"/>
    </source>
</evidence>
<evidence type="ECO:0000313" key="4">
    <source>
        <dbReference type="Proteomes" id="UP000719412"/>
    </source>
</evidence>
<accession>A0A8J6HM28</accession>
<comment type="caution">
    <text evidence="3">The sequence shown here is derived from an EMBL/GenBank/DDBJ whole genome shotgun (WGS) entry which is preliminary data.</text>
</comment>
<name>A0A8J6HM28_TENMO</name>
<feature type="region of interest" description="Disordered" evidence="1">
    <location>
        <begin position="388"/>
        <end position="434"/>
    </location>
</feature>
<dbReference type="PANTHER" id="PTHR46599:SF3">
    <property type="entry name" value="PIGGYBAC TRANSPOSABLE ELEMENT-DERIVED PROTEIN 4"/>
    <property type="match status" value="1"/>
</dbReference>
<sequence length="463" mass="50734">MHGPPAVFTEEDRHGQLQESRGYLPTVYQARMICCIWLPPPAVPTKHARSTAQPCHEPKMPHPDIRCSGIIPWLPKPAITQLPTHLVTVSSATTSLIHCTTPGSQIIHLPSLSYSYLGQPVETDLIRVANIHLNDSELQPNRESPGYDKLYKVRPLLDKLSETFLLSYKPSKNQAIDESMIRFKGRSSLRQYMRLKPIKRGYKVWIRAGNAPGGGKIPFFLRAGTEPDASGPSCQRGSLLAPAGLQTLLRHRPAADRNHVDLDAPVPLNLDHRRPSRNNGSRHHGVANAGELPTRRPARADIGGPPKTPTVSPRDASPTAPPPKDEASAHGGTRAPVCPARWDATGSRKHDREPGTRRPPPLSLATTGDKKTPLRGADYLNRVHRIRPGTRVSSGRQYPDSALNKAAPPAQPRVDGRAQPPRQQKDRAEPADAEPVLLKLRVRMMVRRAAARIAALSAQSAST</sequence>
<evidence type="ECO:0000259" key="2">
    <source>
        <dbReference type="Pfam" id="PF13843"/>
    </source>
</evidence>
<gene>
    <name evidence="3" type="ORF">GEV33_006028</name>
</gene>
<proteinExistence type="predicted"/>
<evidence type="ECO:0000313" key="3">
    <source>
        <dbReference type="EMBL" id="KAH0816763.1"/>
    </source>
</evidence>
<feature type="compositionally biased region" description="Basic residues" evidence="1">
    <location>
        <begin position="274"/>
        <end position="285"/>
    </location>
</feature>
<dbReference type="PANTHER" id="PTHR46599">
    <property type="entry name" value="PIGGYBAC TRANSPOSABLE ELEMENT-DERIVED PROTEIN 4"/>
    <property type="match status" value="1"/>
</dbReference>
<reference evidence="3" key="1">
    <citation type="journal article" date="2020" name="J Insects Food Feed">
        <title>The yellow mealworm (Tenebrio molitor) genome: a resource for the emerging insects as food and feed industry.</title>
        <authorList>
            <person name="Eriksson T."/>
            <person name="Andere A."/>
            <person name="Kelstrup H."/>
            <person name="Emery V."/>
            <person name="Picard C."/>
        </authorList>
    </citation>
    <scope>NUCLEOTIDE SEQUENCE</scope>
    <source>
        <strain evidence="3">Stoneville</strain>
        <tissue evidence="3">Whole head</tissue>
    </source>
</reference>
<protein>
    <recommendedName>
        <fullName evidence="2">PiggyBac transposable element-derived protein domain-containing protein</fullName>
    </recommendedName>
</protein>
<keyword evidence="4" id="KW-1185">Reference proteome</keyword>